<dbReference type="InterPro" id="IPR000160">
    <property type="entry name" value="GGDEF_dom"/>
</dbReference>
<dbReference type="SUPFAM" id="SSF141868">
    <property type="entry name" value="EAL domain-like"/>
    <property type="match status" value="1"/>
</dbReference>
<dbReference type="Pfam" id="PF00990">
    <property type="entry name" value="GGDEF"/>
    <property type="match status" value="1"/>
</dbReference>
<dbReference type="Proteomes" id="UP000244755">
    <property type="component" value="Chromosome 1"/>
</dbReference>
<dbReference type="InterPro" id="IPR001633">
    <property type="entry name" value="EAL_dom"/>
</dbReference>
<dbReference type="InterPro" id="IPR029787">
    <property type="entry name" value="Nucleotide_cyclase"/>
</dbReference>
<sequence>MGGNAKSDGTLGLLYRWRAARATAGGLPTYEDLVLGNLGRMASRAALVGGPPDHPRLLWIGEAFEGWLGRAGAGLAIDDLPGDLAHSLREVIGDALAAAEPVRAPCARVAGGVAYTTGMLGLPLATRESGHLVLLCLAGETARTNLLRTLFRSTRQGMVAASALRDASGAVRDFRILALNAAAATMLRATVETAQWQRLTVLLPHLRGSAVLERLVAALEGTTSSFEGSYPRPDGSVLHLRIEIAAIGELLGVTLTDIGDLKAREASARLLFEHNPVPMWLAGEDGAVLAVNDAATRHYGFPREDFLGLSAGDLVAPEAPETFAPGPSQRHRRRDGSLIDVEVFSGPIPFEGLSATLTACVDVTEQRRAEQRIAHMALHDALTGLPNRVLFHRRLAEAMAAGTRLGLLCLDLDHFKLVNDTLGHPAGDALLRQVAERLRACLDADGLVARLGGDEFAVLRPAGRDAVLGLADRIIAALGRPFALEGQDVTIGVSIGIALAPEHGDDPDALLRKADTALYAAKADGRRTRRLFEPAMDAALQSRRALERDLRAAIAAESLEVHYQPLVATGSLAVTGCEALLRWRHPERGFVSPGEFIPVAEETGMIATLGEWVLRRACREAAGWPEAVRVAVNLSPAQFRTPDLVGTVARVLTESGLDPARLELEITEQVMLEESTANIAVLHRLRGLGLRIAIDDFGTGYASLSYLRAFPFDKIKIDRSFTAALGREATAGAIVQAVIGLGASLGITTLAEGVETAAQLTALHRSGCDEVQGFLFSRPVPAEEIRRLVAASTVPWVAAA</sequence>
<feature type="domain" description="EAL" evidence="2">
    <location>
        <begin position="543"/>
        <end position="793"/>
    </location>
</feature>
<dbReference type="SMART" id="SM00267">
    <property type="entry name" value="GGDEF"/>
    <property type="match status" value="1"/>
</dbReference>
<dbReference type="SUPFAM" id="SSF55073">
    <property type="entry name" value="Nucleotide cyclase"/>
    <property type="match status" value="1"/>
</dbReference>
<dbReference type="InterPro" id="IPR043128">
    <property type="entry name" value="Rev_trsase/Diguanyl_cyclase"/>
</dbReference>
<dbReference type="CDD" id="cd01949">
    <property type="entry name" value="GGDEF"/>
    <property type="match status" value="1"/>
</dbReference>
<evidence type="ECO:0000259" key="3">
    <source>
        <dbReference type="PROSITE" id="PS50887"/>
    </source>
</evidence>
<name>A0A2R4WEA7_9HYPH</name>
<keyword evidence="5" id="KW-1185">Reference proteome</keyword>
<organism evidence="4 5">
    <name type="scientific">Methylobacterium currus</name>
    <dbReference type="NCBI Taxonomy" id="2051553"/>
    <lineage>
        <taxon>Bacteria</taxon>
        <taxon>Pseudomonadati</taxon>
        <taxon>Pseudomonadota</taxon>
        <taxon>Alphaproteobacteria</taxon>
        <taxon>Hyphomicrobiales</taxon>
        <taxon>Methylobacteriaceae</taxon>
        <taxon>Methylobacterium</taxon>
    </lineage>
</organism>
<dbReference type="Gene3D" id="3.20.20.450">
    <property type="entry name" value="EAL domain"/>
    <property type="match status" value="1"/>
</dbReference>
<dbReference type="PANTHER" id="PTHR44757:SF2">
    <property type="entry name" value="BIOFILM ARCHITECTURE MAINTENANCE PROTEIN MBAA"/>
    <property type="match status" value="1"/>
</dbReference>
<dbReference type="InterPro" id="IPR052155">
    <property type="entry name" value="Biofilm_reg_signaling"/>
</dbReference>
<proteinExistence type="predicted"/>
<dbReference type="Pfam" id="PF00563">
    <property type="entry name" value="EAL"/>
    <property type="match status" value="1"/>
</dbReference>
<dbReference type="KEGG" id="mee:DA075_01925"/>
<evidence type="ECO:0000259" key="2">
    <source>
        <dbReference type="PROSITE" id="PS50883"/>
    </source>
</evidence>
<feature type="domain" description="PAS" evidence="1">
    <location>
        <begin position="264"/>
        <end position="318"/>
    </location>
</feature>
<dbReference type="AlphaFoldDB" id="A0A2R4WEA7"/>
<dbReference type="PROSITE" id="PS50883">
    <property type="entry name" value="EAL"/>
    <property type="match status" value="1"/>
</dbReference>
<evidence type="ECO:0000313" key="5">
    <source>
        <dbReference type="Proteomes" id="UP000244755"/>
    </source>
</evidence>
<dbReference type="Gene3D" id="3.30.450.20">
    <property type="entry name" value="PAS domain"/>
    <property type="match status" value="2"/>
</dbReference>
<dbReference type="RefSeq" id="WP_099951771.1">
    <property type="nucleotide sequence ID" value="NZ_CP028843.1"/>
</dbReference>
<dbReference type="InterPro" id="IPR035919">
    <property type="entry name" value="EAL_sf"/>
</dbReference>
<evidence type="ECO:0000259" key="1">
    <source>
        <dbReference type="PROSITE" id="PS50112"/>
    </source>
</evidence>
<dbReference type="Gene3D" id="3.30.70.270">
    <property type="match status" value="1"/>
</dbReference>
<dbReference type="CDD" id="cd00130">
    <property type="entry name" value="PAS"/>
    <property type="match status" value="1"/>
</dbReference>
<gene>
    <name evidence="4" type="ORF">DA075_01925</name>
</gene>
<dbReference type="EMBL" id="CP028843">
    <property type="protein sequence ID" value="AWB19848.1"/>
    <property type="molecule type" value="Genomic_DNA"/>
</dbReference>
<dbReference type="CDD" id="cd01948">
    <property type="entry name" value="EAL"/>
    <property type="match status" value="1"/>
</dbReference>
<dbReference type="PANTHER" id="PTHR44757">
    <property type="entry name" value="DIGUANYLATE CYCLASE DGCP"/>
    <property type="match status" value="1"/>
</dbReference>
<reference evidence="4 5" key="1">
    <citation type="submission" date="2018-04" db="EMBL/GenBank/DDBJ databases">
        <title>Methylobacterium sp. PR1016A genome.</title>
        <authorList>
            <person name="Park W."/>
        </authorList>
    </citation>
    <scope>NUCLEOTIDE SEQUENCE [LARGE SCALE GENOMIC DNA]</scope>
    <source>
        <strain evidence="4 5">PR1016A</strain>
    </source>
</reference>
<dbReference type="PROSITE" id="PS50112">
    <property type="entry name" value="PAS"/>
    <property type="match status" value="1"/>
</dbReference>
<dbReference type="NCBIfam" id="TIGR00229">
    <property type="entry name" value="sensory_box"/>
    <property type="match status" value="1"/>
</dbReference>
<evidence type="ECO:0000313" key="4">
    <source>
        <dbReference type="EMBL" id="AWB19848.1"/>
    </source>
</evidence>
<accession>A0A2R4WEA7</accession>
<dbReference type="Pfam" id="PF13426">
    <property type="entry name" value="PAS_9"/>
    <property type="match status" value="2"/>
</dbReference>
<dbReference type="SMART" id="SM00091">
    <property type="entry name" value="PAS"/>
    <property type="match status" value="2"/>
</dbReference>
<dbReference type="SMART" id="SM00052">
    <property type="entry name" value="EAL"/>
    <property type="match status" value="1"/>
</dbReference>
<dbReference type="NCBIfam" id="TIGR00254">
    <property type="entry name" value="GGDEF"/>
    <property type="match status" value="1"/>
</dbReference>
<dbReference type="OrthoDB" id="9814202at2"/>
<dbReference type="PROSITE" id="PS50887">
    <property type="entry name" value="GGDEF"/>
    <property type="match status" value="1"/>
</dbReference>
<feature type="domain" description="GGDEF" evidence="3">
    <location>
        <begin position="403"/>
        <end position="534"/>
    </location>
</feature>
<dbReference type="InterPro" id="IPR035965">
    <property type="entry name" value="PAS-like_dom_sf"/>
</dbReference>
<dbReference type="InterPro" id="IPR000014">
    <property type="entry name" value="PAS"/>
</dbReference>
<protein>
    <submittedName>
        <fullName evidence="4">GGDEF domain-containing protein</fullName>
    </submittedName>
</protein>
<dbReference type="SUPFAM" id="SSF55785">
    <property type="entry name" value="PYP-like sensor domain (PAS domain)"/>
    <property type="match status" value="2"/>
</dbReference>